<dbReference type="EMBL" id="CP012603">
    <property type="protein sequence ID" value="ALE39412.1"/>
    <property type="molecule type" value="Genomic_DNA"/>
</dbReference>
<accession>A0A0M4NWA5</accession>
<proteinExistence type="predicted"/>
<reference evidence="1 2" key="1">
    <citation type="journal article" date="2015" name="Genome Announc.">
        <title>Whole-Genome Sequence of Leptospira interrogans Serovar Hardjo Subtype Hardjoprajitno Strain Norma, Isolated from Cattle in a Leptospirosis Outbreak in Brazil.</title>
        <authorList>
            <person name="Cosate M.R."/>
            <person name="Soares S.C."/>
            <person name="Mendes T.A."/>
            <person name="Raittz R.T."/>
            <person name="Moreira E.C."/>
            <person name="Leite R."/>
            <person name="Fernandes G.R."/>
            <person name="Haddad J.P."/>
            <person name="Ortega J.M."/>
        </authorList>
    </citation>
    <scope>NUCLEOTIDE SEQUENCE [LARGE SCALE GENOMIC DNA]</scope>
    <source>
        <strain evidence="1 2">Norma</strain>
    </source>
</reference>
<organism evidence="1">
    <name type="scientific">Leptospira interrogans serovar Hardjo str. Norma</name>
    <dbReference type="NCBI Taxonomy" id="1279460"/>
    <lineage>
        <taxon>Bacteria</taxon>
        <taxon>Pseudomonadati</taxon>
        <taxon>Spirochaetota</taxon>
        <taxon>Spirochaetia</taxon>
        <taxon>Leptospirales</taxon>
        <taxon>Leptospiraceae</taxon>
        <taxon>Leptospira</taxon>
    </lineage>
</organism>
<dbReference type="AlphaFoldDB" id="A0A0M4NWA5"/>
<protein>
    <submittedName>
        <fullName evidence="1">Uncharacterized protein</fullName>
    </submittedName>
</protein>
<name>A0A0M4NWA5_LEPIR</name>
<dbReference type="Proteomes" id="UP000056502">
    <property type="component" value="Chromosome I"/>
</dbReference>
<evidence type="ECO:0000313" key="2">
    <source>
        <dbReference type="Proteomes" id="UP000056502"/>
    </source>
</evidence>
<sequence length="55" mass="6327">MKTSFYFPLSKSGFSDTTTIPKSETATREHNQTRKLVGIPISFLRKKFDVSLEFL</sequence>
<gene>
    <name evidence="1" type="ORF">G436_2232</name>
</gene>
<evidence type="ECO:0000313" key="1">
    <source>
        <dbReference type="EMBL" id="ALE39412.1"/>
    </source>
</evidence>